<reference evidence="2" key="1">
    <citation type="submission" date="2022-11" db="UniProtKB">
        <authorList>
            <consortium name="WormBaseParasite"/>
        </authorList>
    </citation>
    <scope>IDENTIFICATION</scope>
</reference>
<evidence type="ECO:0000313" key="2">
    <source>
        <dbReference type="WBParaSite" id="jg8362"/>
    </source>
</evidence>
<accession>A0A915EMF1</accession>
<evidence type="ECO:0000313" key="1">
    <source>
        <dbReference type="Proteomes" id="UP000887574"/>
    </source>
</evidence>
<dbReference type="Proteomes" id="UP000887574">
    <property type="component" value="Unplaced"/>
</dbReference>
<name>A0A915EMF1_9BILA</name>
<dbReference type="WBParaSite" id="jg8362">
    <property type="protein sequence ID" value="jg8362"/>
    <property type="gene ID" value="jg8362"/>
</dbReference>
<proteinExistence type="predicted"/>
<sequence>MIMICASLCYPDWYERHMERYRRMRARNCYQCRQRTCCCGHPTAFPIAFPTANHTFPTAHQNLLPTAPPPTYMEVKE</sequence>
<protein>
    <submittedName>
        <fullName evidence="2">Uncharacterized protein</fullName>
    </submittedName>
</protein>
<organism evidence="1 2">
    <name type="scientific">Ditylenchus dipsaci</name>
    <dbReference type="NCBI Taxonomy" id="166011"/>
    <lineage>
        <taxon>Eukaryota</taxon>
        <taxon>Metazoa</taxon>
        <taxon>Ecdysozoa</taxon>
        <taxon>Nematoda</taxon>
        <taxon>Chromadorea</taxon>
        <taxon>Rhabditida</taxon>
        <taxon>Tylenchina</taxon>
        <taxon>Tylenchomorpha</taxon>
        <taxon>Sphaerularioidea</taxon>
        <taxon>Anguinidae</taxon>
        <taxon>Anguininae</taxon>
        <taxon>Ditylenchus</taxon>
    </lineage>
</organism>
<dbReference type="AlphaFoldDB" id="A0A915EMF1"/>
<keyword evidence="1" id="KW-1185">Reference proteome</keyword>